<evidence type="ECO:0000313" key="3">
    <source>
        <dbReference type="EMBL" id="AWJ63955.1"/>
    </source>
</evidence>
<organism evidence="3">
    <name type="scientific">Ganoderma calidophilum</name>
    <dbReference type="NCBI Taxonomy" id="2026244"/>
    <lineage>
        <taxon>Eukaryota</taxon>
        <taxon>Fungi</taxon>
        <taxon>Dikarya</taxon>
        <taxon>Basidiomycota</taxon>
        <taxon>Agaricomycotina</taxon>
        <taxon>Agaricomycetes</taxon>
        <taxon>Polyporales</taxon>
        <taxon>Polyporaceae</taxon>
        <taxon>Ganoderma</taxon>
    </lineage>
</organism>
<gene>
    <name evidence="3" type="primary">orf313</name>
</gene>
<reference evidence="3" key="1">
    <citation type="journal article" date="2019" name="Int. J. Biol. Macromol.">
        <title>The complete mitochondrial genomes of five important medicinal Ganoderma species: Features, evolution, and phylogeny.</title>
        <authorList>
            <person name="Li Q."/>
            <person name="Xiang D."/>
            <person name="Wan Y."/>
            <person name="Wu Q."/>
            <person name="Wu X."/>
            <person name="Ma C."/>
            <person name="Song Y."/>
            <person name="Zhao G."/>
            <person name="Huang W."/>
        </authorList>
    </citation>
    <scope>NUCLEOTIDE SEQUENCE</scope>
</reference>
<keyword evidence="3" id="KW-0378">Hydrolase</keyword>
<dbReference type="InterPro" id="IPR004860">
    <property type="entry name" value="LAGLIDADG_dom"/>
</dbReference>
<dbReference type="PANTHER" id="PTHR36181:SF6">
    <property type="entry name" value="INTRON-ENCODED LAGLIDADG ENDONUCLEASE FAMILY PROTEIN"/>
    <property type="match status" value="1"/>
</dbReference>
<keyword evidence="3" id="KW-0540">Nuclease</keyword>
<dbReference type="AlphaFoldDB" id="A0A2S1WBJ5"/>
<name>A0A2S1WBJ5_9APHY</name>
<dbReference type="EMBL" id="MH252535">
    <property type="protein sequence ID" value="AWJ63955.1"/>
    <property type="molecule type" value="Genomic_DNA"/>
</dbReference>
<evidence type="ECO:0000259" key="2">
    <source>
        <dbReference type="Pfam" id="PF00961"/>
    </source>
</evidence>
<dbReference type="Pfam" id="PF00961">
    <property type="entry name" value="LAGLIDADG_1"/>
    <property type="match status" value="2"/>
</dbReference>
<evidence type="ECO:0000256" key="1">
    <source>
        <dbReference type="ARBA" id="ARBA00002670"/>
    </source>
</evidence>
<dbReference type="RefSeq" id="YP_009493160.1">
    <property type="nucleotide sequence ID" value="NC_037938.1"/>
</dbReference>
<dbReference type="Gene3D" id="3.10.28.10">
    <property type="entry name" value="Homing endonucleases"/>
    <property type="match status" value="2"/>
</dbReference>
<protein>
    <submittedName>
        <fullName evidence="3">LAGLIDADG endonuclease</fullName>
    </submittedName>
</protein>
<feature type="domain" description="Homing endonuclease LAGLIDADG" evidence="2">
    <location>
        <begin position="59"/>
        <end position="143"/>
    </location>
</feature>
<proteinExistence type="predicted"/>
<accession>A0A2S1WBJ5</accession>
<comment type="function">
    <text evidence="1">Mitochondrial DNA endonuclease involved in intron homing.</text>
</comment>
<dbReference type="SUPFAM" id="SSF55608">
    <property type="entry name" value="Homing endonucleases"/>
    <property type="match status" value="2"/>
</dbReference>
<dbReference type="GeneID" id="36953351"/>
<dbReference type="InterPro" id="IPR027434">
    <property type="entry name" value="Homing_endonucl"/>
</dbReference>
<dbReference type="InterPro" id="IPR051289">
    <property type="entry name" value="LAGLIDADG_Endonuclease"/>
</dbReference>
<geneLocation type="mitochondrion" evidence="3"/>
<sequence length="313" mass="36473">MVTKLMANTKIFFKNLFQIPRVDVNPLSLVRKYSTGSNSQKPQLSPKINNTEQYLSHYLAGLIEGDGYISITNADRVILGITFNLKDKPLAEKLLSYLGKGSIAKRKTNCIELRFSHKQTLCKIIELINGKFRTPKIDQLYKLIDWMNKKHSMDITKLPLNDSPILNDSWLSGFIDADGCFYIRNSLKQIICKFNLEQRMIYPKTKENYNSILNKICLALNVKLQIRERISKKNSYYIIRLENQNAIKLLIGYLDIYPLLSSKHLDFLSWKIVFNEIINKNHMTVEGRKLVSLQKSQMNNSRTYFNWDHLNKL</sequence>
<feature type="domain" description="Homing endonuclease LAGLIDADG" evidence="2">
    <location>
        <begin position="171"/>
        <end position="273"/>
    </location>
</feature>
<dbReference type="GO" id="GO:0005739">
    <property type="term" value="C:mitochondrion"/>
    <property type="evidence" value="ECO:0007669"/>
    <property type="project" value="UniProtKB-ARBA"/>
</dbReference>
<keyword evidence="3" id="KW-0496">Mitochondrion</keyword>
<dbReference type="GO" id="GO:0004519">
    <property type="term" value="F:endonuclease activity"/>
    <property type="evidence" value="ECO:0007669"/>
    <property type="project" value="UniProtKB-KW"/>
</dbReference>
<keyword evidence="3" id="KW-0255">Endonuclease</keyword>
<dbReference type="PANTHER" id="PTHR36181">
    <property type="entry name" value="INTRON-ENCODED ENDONUCLEASE AI3-RELATED"/>
    <property type="match status" value="1"/>
</dbReference>